<evidence type="ECO:0000313" key="3">
    <source>
        <dbReference type="Proteomes" id="UP000294562"/>
    </source>
</evidence>
<dbReference type="Proteomes" id="UP000294562">
    <property type="component" value="Unassembled WGS sequence"/>
</dbReference>
<proteinExistence type="predicted"/>
<organism evidence="2 3">
    <name type="scientific">Meridianimarinicoccus aquatilis</name>
    <dbReference type="NCBI Taxonomy" id="2552766"/>
    <lineage>
        <taxon>Bacteria</taxon>
        <taxon>Pseudomonadati</taxon>
        <taxon>Pseudomonadota</taxon>
        <taxon>Alphaproteobacteria</taxon>
        <taxon>Rhodobacterales</taxon>
        <taxon>Paracoccaceae</taxon>
        <taxon>Meridianimarinicoccus</taxon>
    </lineage>
</organism>
<keyword evidence="3" id="KW-1185">Reference proteome</keyword>
<dbReference type="InterPro" id="IPR035923">
    <property type="entry name" value="TT1751-like_sf"/>
</dbReference>
<evidence type="ECO:0000256" key="1">
    <source>
        <dbReference type="SAM" id="SignalP"/>
    </source>
</evidence>
<name>A0A4R6B5H1_9RHOB</name>
<evidence type="ECO:0000313" key="2">
    <source>
        <dbReference type="EMBL" id="TDL90773.1"/>
    </source>
</evidence>
<dbReference type="EMBL" id="SMZO01000006">
    <property type="protein sequence ID" value="TDL90773.1"/>
    <property type="molecule type" value="Genomic_DNA"/>
</dbReference>
<accession>A0A4R6B5H1</accession>
<dbReference type="Gene3D" id="3.30.310.70">
    <property type="entry name" value="TT1751-like domain"/>
    <property type="match status" value="1"/>
</dbReference>
<gene>
    <name evidence="2" type="ORF">E2L05_04260</name>
</gene>
<sequence>MFAACLAATLTLPATAQEAFVTTQFDGDFGDATFAIETAIVGRGLVVDHVSHVGEMLARTKDAVGSDVDLFTEADMYLFCSAVTSRKVMEADRMNIAHCPYGIFVAEMPEGDVVIGHRVYPDGPMQEVQNLLASIVSEATEF</sequence>
<protein>
    <submittedName>
        <fullName evidence="2">DUF302 domain-containing protein</fullName>
    </submittedName>
</protein>
<dbReference type="SUPFAM" id="SSF103247">
    <property type="entry name" value="TT1751-like"/>
    <property type="match status" value="1"/>
</dbReference>
<feature type="chain" id="PRO_5020800359" evidence="1">
    <location>
        <begin position="17"/>
        <end position="142"/>
    </location>
</feature>
<dbReference type="AlphaFoldDB" id="A0A4R6B5H1"/>
<feature type="signal peptide" evidence="1">
    <location>
        <begin position="1"/>
        <end position="16"/>
    </location>
</feature>
<comment type="caution">
    <text evidence="2">The sequence shown here is derived from an EMBL/GenBank/DDBJ whole genome shotgun (WGS) entry which is preliminary data.</text>
</comment>
<dbReference type="OrthoDB" id="7363179at2"/>
<reference evidence="2 3" key="1">
    <citation type="submission" date="2019-03" db="EMBL/GenBank/DDBJ databases">
        <title>Rhodobacteraceae bacterium SM1902, a new member of the family Rhodobacteraceae isolated from Yantai.</title>
        <authorList>
            <person name="Sun Y."/>
        </authorList>
    </citation>
    <scope>NUCLEOTIDE SEQUENCE [LARGE SCALE GENOMIC DNA]</scope>
    <source>
        <strain evidence="2 3">SM1902</strain>
    </source>
</reference>
<keyword evidence="1" id="KW-0732">Signal</keyword>